<keyword evidence="1" id="KW-0805">Transcription regulation</keyword>
<dbReference type="Pfam" id="PF07729">
    <property type="entry name" value="FCD"/>
    <property type="match status" value="1"/>
</dbReference>
<dbReference type="SUPFAM" id="SSF48008">
    <property type="entry name" value="GntR ligand-binding domain-like"/>
    <property type="match status" value="1"/>
</dbReference>
<evidence type="ECO:0000256" key="1">
    <source>
        <dbReference type="ARBA" id="ARBA00023015"/>
    </source>
</evidence>
<dbReference type="RefSeq" id="WP_138251729.1">
    <property type="nucleotide sequence ID" value="NZ_VAVZ01000002.1"/>
</dbReference>
<dbReference type="InterPro" id="IPR000524">
    <property type="entry name" value="Tscrpt_reg_HTH_GntR"/>
</dbReference>
<protein>
    <submittedName>
        <fullName evidence="5">FadR family transcriptional regulator</fullName>
    </submittedName>
</protein>
<evidence type="ECO:0000313" key="6">
    <source>
        <dbReference type="Proteomes" id="UP000310458"/>
    </source>
</evidence>
<dbReference type="Gene3D" id="1.10.10.10">
    <property type="entry name" value="Winged helix-like DNA-binding domain superfamily/Winged helix DNA-binding domain"/>
    <property type="match status" value="1"/>
</dbReference>
<dbReference type="Proteomes" id="UP000310458">
    <property type="component" value="Unassembled WGS sequence"/>
</dbReference>
<evidence type="ECO:0000256" key="2">
    <source>
        <dbReference type="ARBA" id="ARBA00023125"/>
    </source>
</evidence>
<dbReference type="OrthoDB" id="3567645at2"/>
<keyword evidence="3" id="KW-0804">Transcription</keyword>
<sequence>MNFEPIKKVNSYELIVEQIEARIRDGELSAGDRLPGERRLMETFSVSRSTVREAMRVLHATGVVEPHAGDPRGSEVIPFSPKTLQRPLARMAHQEGTSRAELIQFRLLLEGQSALLAAALCSDETKDEIESRAADLAELAASDSADAVEEFGRVLSAFHHAIRLASSNQLLQATGQAVDGALTEIARQRLDDETHGLARRGRLGQSAQDAAGLAERIRDGDAAGARRTATENIYRFYRDSLTEAERATLEPLVG</sequence>
<evidence type="ECO:0000259" key="4">
    <source>
        <dbReference type="PROSITE" id="PS50949"/>
    </source>
</evidence>
<dbReference type="AlphaFoldDB" id="A0A5R9BKR3"/>
<evidence type="ECO:0000313" key="5">
    <source>
        <dbReference type="EMBL" id="TLQ01105.1"/>
    </source>
</evidence>
<accession>A0A5R9BKR3</accession>
<comment type="caution">
    <text evidence="5">The sequence shown here is derived from an EMBL/GenBank/DDBJ whole genome shotgun (WGS) entry which is preliminary data.</text>
</comment>
<reference evidence="5 6" key="1">
    <citation type="submission" date="2019-05" db="EMBL/GenBank/DDBJ databases">
        <title>Nesterenkonia sp. GY074 isolated from the Southern Atlantic Ocean.</title>
        <authorList>
            <person name="Zhang G."/>
        </authorList>
    </citation>
    <scope>NUCLEOTIDE SEQUENCE [LARGE SCALE GENOMIC DNA]</scope>
    <source>
        <strain evidence="5 6">GY074</strain>
    </source>
</reference>
<dbReference type="SMART" id="SM00895">
    <property type="entry name" value="FCD"/>
    <property type="match status" value="1"/>
</dbReference>
<keyword evidence="6" id="KW-1185">Reference proteome</keyword>
<dbReference type="PANTHER" id="PTHR43537:SF5">
    <property type="entry name" value="UXU OPERON TRANSCRIPTIONAL REGULATOR"/>
    <property type="match status" value="1"/>
</dbReference>
<evidence type="ECO:0000256" key="3">
    <source>
        <dbReference type="ARBA" id="ARBA00023163"/>
    </source>
</evidence>
<dbReference type="InterPro" id="IPR011711">
    <property type="entry name" value="GntR_C"/>
</dbReference>
<dbReference type="PRINTS" id="PR00035">
    <property type="entry name" value="HTHGNTR"/>
</dbReference>
<dbReference type="InterPro" id="IPR036390">
    <property type="entry name" value="WH_DNA-bd_sf"/>
</dbReference>
<dbReference type="InterPro" id="IPR008920">
    <property type="entry name" value="TF_FadR/GntR_C"/>
</dbReference>
<dbReference type="CDD" id="cd07377">
    <property type="entry name" value="WHTH_GntR"/>
    <property type="match status" value="1"/>
</dbReference>
<organism evidence="5 6">
    <name type="scientific">Nesterenkonia salmonea</name>
    <dbReference type="NCBI Taxonomy" id="1804987"/>
    <lineage>
        <taxon>Bacteria</taxon>
        <taxon>Bacillati</taxon>
        <taxon>Actinomycetota</taxon>
        <taxon>Actinomycetes</taxon>
        <taxon>Micrococcales</taxon>
        <taxon>Micrococcaceae</taxon>
        <taxon>Nesterenkonia</taxon>
    </lineage>
</organism>
<dbReference type="EMBL" id="VAVZ01000002">
    <property type="protein sequence ID" value="TLQ01105.1"/>
    <property type="molecule type" value="Genomic_DNA"/>
</dbReference>
<dbReference type="SUPFAM" id="SSF46785">
    <property type="entry name" value="Winged helix' DNA-binding domain"/>
    <property type="match status" value="1"/>
</dbReference>
<dbReference type="PROSITE" id="PS50949">
    <property type="entry name" value="HTH_GNTR"/>
    <property type="match status" value="1"/>
</dbReference>
<dbReference type="Gene3D" id="1.20.120.530">
    <property type="entry name" value="GntR ligand-binding domain-like"/>
    <property type="match status" value="1"/>
</dbReference>
<dbReference type="GO" id="GO:0003700">
    <property type="term" value="F:DNA-binding transcription factor activity"/>
    <property type="evidence" value="ECO:0007669"/>
    <property type="project" value="InterPro"/>
</dbReference>
<dbReference type="Pfam" id="PF00392">
    <property type="entry name" value="GntR"/>
    <property type="match status" value="1"/>
</dbReference>
<dbReference type="PANTHER" id="PTHR43537">
    <property type="entry name" value="TRANSCRIPTIONAL REGULATOR, GNTR FAMILY"/>
    <property type="match status" value="1"/>
</dbReference>
<keyword evidence="2" id="KW-0238">DNA-binding</keyword>
<feature type="domain" description="HTH gntR-type" evidence="4">
    <location>
        <begin position="9"/>
        <end position="79"/>
    </location>
</feature>
<gene>
    <name evidence="5" type="ORF">FEF26_01310</name>
</gene>
<dbReference type="SMART" id="SM00345">
    <property type="entry name" value="HTH_GNTR"/>
    <property type="match status" value="1"/>
</dbReference>
<dbReference type="InterPro" id="IPR036388">
    <property type="entry name" value="WH-like_DNA-bd_sf"/>
</dbReference>
<proteinExistence type="predicted"/>
<dbReference type="GO" id="GO:0003677">
    <property type="term" value="F:DNA binding"/>
    <property type="evidence" value="ECO:0007669"/>
    <property type="project" value="UniProtKB-KW"/>
</dbReference>
<name>A0A5R9BKR3_9MICC</name>